<feature type="transmembrane region" description="Helical" evidence="2">
    <location>
        <begin position="62"/>
        <end position="79"/>
    </location>
</feature>
<protein>
    <submittedName>
        <fullName evidence="4">DUF883 family protein</fullName>
    </submittedName>
</protein>
<feature type="compositionally biased region" description="Polar residues" evidence="1">
    <location>
        <begin position="1"/>
        <end position="21"/>
    </location>
</feature>
<dbReference type="AlphaFoldDB" id="A0A6I3KKJ7"/>
<dbReference type="EMBL" id="WMBQ01000002">
    <property type="protein sequence ID" value="MTD96285.1"/>
    <property type="molecule type" value="Genomic_DNA"/>
</dbReference>
<evidence type="ECO:0000256" key="1">
    <source>
        <dbReference type="SAM" id="MobiDB-lite"/>
    </source>
</evidence>
<dbReference type="Proteomes" id="UP000440694">
    <property type="component" value="Unassembled WGS sequence"/>
</dbReference>
<reference evidence="4 5" key="1">
    <citation type="submission" date="2019-11" db="EMBL/GenBank/DDBJ databases">
        <title>Identification of a novel strain.</title>
        <authorList>
            <person name="Xu Q."/>
            <person name="Wang G."/>
        </authorList>
    </citation>
    <scope>NUCLEOTIDE SEQUENCE [LARGE SCALE GENOMIC DNA]</scope>
    <source>
        <strain evidence="5">xq</strain>
    </source>
</reference>
<keyword evidence="5" id="KW-1185">Reference proteome</keyword>
<feature type="domain" description="DUF883" evidence="3">
    <location>
        <begin position="58"/>
        <end position="80"/>
    </location>
</feature>
<name>A0A6I3KKJ7_9HYPH</name>
<evidence type="ECO:0000256" key="2">
    <source>
        <dbReference type="SAM" id="Phobius"/>
    </source>
</evidence>
<dbReference type="RefSeq" id="WP_154740724.1">
    <property type="nucleotide sequence ID" value="NZ_WMBQ01000002.1"/>
</dbReference>
<evidence type="ECO:0000313" key="4">
    <source>
        <dbReference type="EMBL" id="MTD96285.1"/>
    </source>
</evidence>
<sequence length="81" mass="8566">MSQQYSPNRTGTGSSTASSVERQARDMANAAGEKISDTVDQAQALAQDQYDKLTANIRRNPLQAAGIAAGIGFVLALLARR</sequence>
<dbReference type="InterPro" id="IPR043605">
    <property type="entry name" value="DUF883_C"/>
</dbReference>
<evidence type="ECO:0000313" key="5">
    <source>
        <dbReference type="Proteomes" id="UP000440694"/>
    </source>
</evidence>
<gene>
    <name evidence="4" type="ORF">GIW81_18245</name>
</gene>
<organism evidence="4 5">
    <name type="scientific">Hyphomicrobium album</name>
    <dbReference type="NCBI Taxonomy" id="2665159"/>
    <lineage>
        <taxon>Bacteria</taxon>
        <taxon>Pseudomonadati</taxon>
        <taxon>Pseudomonadota</taxon>
        <taxon>Alphaproteobacteria</taxon>
        <taxon>Hyphomicrobiales</taxon>
        <taxon>Hyphomicrobiaceae</taxon>
        <taxon>Hyphomicrobium</taxon>
    </lineage>
</organism>
<keyword evidence="2" id="KW-0812">Transmembrane</keyword>
<keyword evidence="2" id="KW-0472">Membrane</keyword>
<comment type="caution">
    <text evidence="4">The sequence shown here is derived from an EMBL/GenBank/DDBJ whole genome shotgun (WGS) entry which is preliminary data.</text>
</comment>
<proteinExistence type="predicted"/>
<keyword evidence="2" id="KW-1133">Transmembrane helix</keyword>
<evidence type="ECO:0000259" key="3">
    <source>
        <dbReference type="Pfam" id="PF19029"/>
    </source>
</evidence>
<accession>A0A6I3KKJ7</accession>
<feature type="region of interest" description="Disordered" evidence="1">
    <location>
        <begin position="1"/>
        <end position="36"/>
    </location>
</feature>
<dbReference type="Pfam" id="PF19029">
    <property type="entry name" value="DUF883_C"/>
    <property type="match status" value="1"/>
</dbReference>